<dbReference type="HOGENOM" id="CLU_010194_44_0_1"/>
<gene>
    <name evidence="4" type="ORF">HMPREF1541_01215</name>
</gene>
<evidence type="ECO:0000256" key="2">
    <source>
        <dbReference type="ARBA" id="ARBA00022857"/>
    </source>
</evidence>
<dbReference type="OrthoDB" id="191139at2759"/>
<proteinExistence type="inferred from homology"/>
<dbReference type="PANTHER" id="PTHR24320:SF283">
    <property type="entry name" value="RETINOL DEHYDROGENASE 11"/>
    <property type="match status" value="1"/>
</dbReference>
<protein>
    <recommendedName>
        <fullName evidence="6">Short-chain dehydrogenase</fullName>
    </recommendedName>
</protein>
<sequence length="363" mass="39490">MTATTHASFGENTEGLEVAKAFGENIRGKTILVTGVNRAGVGFTTAQAFASQAPARVIISGRTPSKLQESIDALKQDYPDVEYRTLQMDLASQKGVRAAAAELLSWSDVPAVDIVVNNAGIMNLPERTINEDGLEMTWATNHLGHFLFTCLIMPKILKAAGQNPKGATRIINVTSGSPIMAVPRFSDVNFETVNKDLPEEEQPMYQLLEAWGYTDTQNKAYVGIEAYNQSKVANVLFSVGLNHRLFERHGILSLAVHPGVLKTELSRAAVPEVTAAIKKMFEQKVFTWRSQGAGASTSLTAATDPKLSLPVTDPGREDGKENVGVFLMDCQITDKARAPSTSSANAEKLWEISEGYVKEKFAW</sequence>
<dbReference type="SUPFAM" id="SSF51735">
    <property type="entry name" value="NAD(P)-binding Rossmann-fold domains"/>
    <property type="match status" value="1"/>
</dbReference>
<evidence type="ECO:0000313" key="5">
    <source>
        <dbReference type="Proteomes" id="UP000030752"/>
    </source>
</evidence>
<accession>W2SEH5</accession>
<keyword evidence="2" id="KW-0521">NADP</keyword>
<dbReference type="Gene3D" id="3.40.50.720">
    <property type="entry name" value="NAD(P)-binding Rossmann-like Domain"/>
    <property type="match status" value="1"/>
</dbReference>
<dbReference type="Pfam" id="PF00106">
    <property type="entry name" value="adh_short"/>
    <property type="match status" value="1"/>
</dbReference>
<dbReference type="GeneID" id="19968554"/>
<dbReference type="eggNOG" id="KOG1208">
    <property type="taxonomic scope" value="Eukaryota"/>
</dbReference>
<evidence type="ECO:0000313" key="4">
    <source>
        <dbReference type="EMBL" id="ETN47025.1"/>
    </source>
</evidence>
<keyword evidence="5" id="KW-1185">Reference proteome</keyword>
<dbReference type="InterPro" id="IPR036291">
    <property type="entry name" value="NAD(P)-bd_dom_sf"/>
</dbReference>
<dbReference type="VEuPathDB" id="FungiDB:HMPREF1541_01215"/>
<dbReference type="GO" id="GO:0016491">
    <property type="term" value="F:oxidoreductase activity"/>
    <property type="evidence" value="ECO:0007669"/>
    <property type="project" value="UniProtKB-KW"/>
</dbReference>
<comment type="similarity">
    <text evidence="1">Belongs to the short-chain dehydrogenases/reductases (SDR) family.</text>
</comment>
<dbReference type="STRING" id="1220924.W2SEH5"/>
<dbReference type="Proteomes" id="UP000030752">
    <property type="component" value="Unassembled WGS sequence"/>
</dbReference>
<evidence type="ECO:0000256" key="3">
    <source>
        <dbReference type="ARBA" id="ARBA00023002"/>
    </source>
</evidence>
<evidence type="ECO:0000256" key="1">
    <source>
        <dbReference type="ARBA" id="ARBA00006484"/>
    </source>
</evidence>
<dbReference type="RefSeq" id="XP_008711737.1">
    <property type="nucleotide sequence ID" value="XM_008713515.1"/>
</dbReference>
<dbReference type="InterPro" id="IPR002347">
    <property type="entry name" value="SDR_fam"/>
</dbReference>
<keyword evidence="3" id="KW-0560">Oxidoreductase</keyword>
<dbReference type="AlphaFoldDB" id="W2SEH5"/>
<evidence type="ECO:0008006" key="6">
    <source>
        <dbReference type="Google" id="ProtNLM"/>
    </source>
</evidence>
<dbReference type="EMBL" id="KB822711">
    <property type="protein sequence ID" value="ETN47025.1"/>
    <property type="molecule type" value="Genomic_DNA"/>
</dbReference>
<dbReference type="PRINTS" id="PR00081">
    <property type="entry name" value="GDHRDH"/>
</dbReference>
<dbReference type="PANTHER" id="PTHR24320">
    <property type="entry name" value="RETINOL DEHYDROGENASE"/>
    <property type="match status" value="1"/>
</dbReference>
<dbReference type="InParanoid" id="W2SEH5"/>
<name>W2SEH5_CYPE1</name>
<organism evidence="4 5">
    <name type="scientific">Cyphellophora europaea (strain CBS 101466)</name>
    <name type="common">Phialophora europaea</name>
    <dbReference type="NCBI Taxonomy" id="1220924"/>
    <lineage>
        <taxon>Eukaryota</taxon>
        <taxon>Fungi</taxon>
        <taxon>Dikarya</taxon>
        <taxon>Ascomycota</taxon>
        <taxon>Pezizomycotina</taxon>
        <taxon>Eurotiomycetes</taxon>
        <taxon>Chaetothyriomycetidae</taxon>
        <taxon>Chaetothyriales</taxon>
        <taxon>Cyphellophoraceae</taxon>
        <taxon>Cyphellophora</taxon>
    </lineage>
</organism>
<reference evidence="4 5" key="1">
    <citation type="submission" date="2013-03" db="EMBL/GenBank/DDBJ databases">
        <title>The Genome Sequence of Phialophora europaea CBS 101466.</title>
        <authorList>
            <consortium name="The Broad Institute Genomics Platform"/>
            <person name="Cuomo C."/>
            <person name="de Hoog S."/>
            <person name="Gorbushina A."/>
            <person name="Walker B."/>
            <person name="Young S.K."/>
            <person name="Zeng Q."/>
            <person name="Gargeya S."/>
            <person name="Fitzgerald M."/>
            <person name="Haas B."/>
            <person name="Abouelleil A."/>
            <person name="Allen A.W."/>
            <person name="Alvarado L."/>
            <person name="Arachchi H.M."/>
            <person name="Berlin A.M."/>
            <person name="Chapman S.B."/>
            <person name="Gainer-Dewar J."/>
            <person name="Goldberg J."/>
            <person name="Griggs A."/>
            <person name="Gujja S."/>
            <person name="Hansen M."/>
            <person name="Howarth C."/>
            <person name="Imamovic A."/>
            <person name="Ireland A."/>
            <person name="Larimer J."/>
            <person name="McCowan C."/>
            <person name="Murphy C."/>
            <person name="Pearson M."/>
            <person name="Poon T.W."/>
            <person name="Priest M."/>
            <person name="Roberts A."/>
            <person name="Saif S."/>
            <person name="Shea T."/>
            <person name="Sisk P."/>
            <person name="Sykes S."/>
            <person name="Wortman J."/>
            <person name="Nusbaum C."/>
            <person name="Birren B."/>
        </authorList>
    </citation>
    <scope>NUCLEOTIDE SEQUENCE [LARGE SCALE GENOMIC DNA]</scope>
    <source>
        <strain evidence="4 5">CBS 101466</strain>
    </source>
</reference>